<keyword evidence="2" id="KW-0677">Repeat</keyword>
<dbReference type="InterPro" id="IPR013087">
    <property type="entry name" value="Znf_C2H2_type"/>
</dbReference>
<feature type="region of interest" description="Disordered" evidence="6">
    <location>
        <begin position="535"/>
        <end position="562"/>
    </location>
</feature>
<keyword evidence="3 5" id="KW-0863">Zinc-finger</keyword>
<evidence type="ECO:0000256" key="3">
    <source>
        <dbReference type="ARBA" id="ARBA00022771"/>
    </source>
</evidence>
<keyword evidence="1" id="KW-0479">Metal-binding</keyword>
<dbReference type="OMA" id="THSANAK"/>
<feature type="domain" description="C2H2-type" evidence="7">
    <location>
        <begin position="1283"/>
        <end position="1310"/>
    </location>
</feature>
<feature type="domain" description="C2H2-type" evidence="7">
    <location>
        <begin position="889"/>
        <end position="918"/>
    </location>
</feature>
<evidence type="ECO:0000259" key="7">
    <source>
        <dbReference type="PROSITE" id="PS50157"/>
    </source>
</evidence>
<proteinExistence type="predicted"/>
<dbReference type="InterPro" id="IPR036236">
    <property type="entry name" value="Znf_C2H2_sf"/>
</dbReference>
<dbReference type="EMBL" id="LJIJ01001093">
    <property type="protein sequence ID" value="ODM93032.1"/>
    <property type="molecule type" value="Genomic_DNA"/>
</dbReference>
<feature type="region of interest" description="Disordered" evidence="6">
    <location>
        <begin position="389"/>
        <end position="459"/>
    </location>
</feature>
<evidence type="ECO:0000256" key="4">
    <source>
        <dbReference type="ARBA" id="ARBA00022833"/>
    </source>
</evidence>
<dbReference type="PROSITE" id="PS00028">
    <property type="entry name" value="ZINC_FINGER_C2H2_1"/>
    <property type="match status" value="7"/>
</dbReference>
<dbReference type="PANTHER" id="PTHR24379">
    <property type="entry name" value="KRAB AND ZINC FINGER DOMAIN-CONTAINING"/>
    <property type="match status" value="1"/>
</dbReference>
<feature type="compositionally biased region" description="Polar residues" evidence="6">
    <location>
        <begin position="84"/>
        <end position="95"/>
    </location>
</feature>
<feature type="region of interest" description="Disordered" evidence="6">
    <location>
        <begin position="232"/>
        <end position="284"/>
    </location>
</feature>
<evidence type="ECO:0000256" key="1">
    <source>
        <dbReference type="ARBA" id="ARBA00022723"/>
    </source>
</evidence>
<sequence length="1476" mass="163616">MHSSSAESSILNISGKESAFTPVMSEFSSQNKQISSLKKPKHRALASFYEKINQKLNESKIEVQVQQQQQETSEDTGIHDDSQKNSSVASTSNRCQHCRQRCKSTADLTAHLEKCLGAVTKKVGESEMGESGQVKVESMEKAAVKATPEQNFQIPPKPVSTIGNISPWNGSSSTSHIEVDESDDGDYESKVQLLNGSADSDGLIGFETAPGVGAIHTGKMDEMEYLGYQSDTFSAEPNNKKEHVDVEEEPESTSSPVANIDVEDDDADDDEEDGEEGTDGEAKLGKSMITTRKVYRCPENDCSFWATTASRFHVHIVGHYNLKPFECSECHYKSNWRWDVNKHIRLKTPKDPKHAKAKTLLTHESGQRDYRKYDNYLVTMALTHSANAKAPDCSTVASKRTKGSAVATPKGSPELASSQKENGSTANSPSTPVSSASGKQKMPKLTKAPASSSSSSTGSNAVAAVADDMISHIGSSNSISQNDESAYSTSELVLPLALPKGNPSEGRSFVETRMLAGGEIYQAALMDQAVEINQEEEDDMPPSGIDLSLKRPRPYEDDMSSQGLMMPSKKTRLQEPHFSSSTGGATNGNNKILSMWQCIKCSFKHLNKDVVSTHIRDQHKPKKGDPVSLLSHNHLIQVLVPEQDADTLLGNNDVMDFSMMSGNGQQKKELYQHMYDENGNVLSCKFCPFTTNLLYEMEIHSDHHFGKSNNHYSCPHCSYSVAVKSELQEHLKLHGDALYQSQTVEIQNRLINSSTMISSTSDSKLSLLSPTSTTPESTKKEKKYHCVVCPYVTNNLSQFQYHKQCHEPRDYPFKCHRCTFNVSVKLHLLQHLRLHGIQIDEIGVPVTQPEYAELNEMDYTSDEPLNLTTSASKNPILGWDSNGLPIEGFRCEVCSQVFHNVNDLKDHEYLTNHTSSRQCDSPPCEAVNLSLKTKKSSHNYSKVNNNSGKRSVTSTPLSSPPIPDPALTPSSASSKSERECLYFCDECPARFFFEKELKIHHTFHENKSTFQCPKCTYSARQKDPHLMSHMKVHGIAYQEKTKTLMQRFPKAKANLGSTNTSVTASLLNSSILNTSYFQSMSGGSTVSGSKFKSGDSNHSAAAEPNMDGMKKTGLSIVCPKCPEKFWNPATFQQHIGYHGRAAEYRCRYCDYSAVSKKILTAHELVHSATDLSTEIATGDAKSAQSSLASALCNPVSMMAMVAHQDTPFVTSGVVASSELENADKNAPVPDEAYEGNPEFVYPTYMKNGRVKSKRYKCMKCPSAFEKKDQYHTHIGLHGSNQKYKCTICDYAVTYYANYIQHLKKHENQRNIPSELLSLKVLSRKGQLDDESGNSILKIPKLLEVVQNGEPHTNSNGSLDSGDGLMRCPFCPFVCGDEPALDSHLIHHQENPNLLHVCPTCSFRTSSKKSLKEHSKCHMPANYHHDWKNGQQKRIGRPPKKLAAEYQNGKMENGEHKVHQLQYRSDLHEDISSNESI</sequence>
<protein>
    <submittedName>
        <fullName evidence="8">Putative zinc finger protein</fullName>
    </submittedName>
</protein>
<evidence type="ECO:0000256" key="2">
    <source>
        <dbReference type="ARBA" id="ARBA00022737"/>
    </source>
</evidence>
<dbReference type="SMART" id="SM00355">
    <property type="entry name" value="ZnF_C2H2"/>
    <property type="match status" value="17"/>
</dbReference>
<dbReference type="Proteomes" id="UP000094527">
    <property type="component" value="Unassembled WGS sequence"/>
</dbReference>
<name>A0A1D2MJC6_ORCCI</name>
<feature type="compositionally biased region" description="Low complexity" evidence="6">
    <location>
        <begin position="448"/>
        <end position="459"/>
    </location>
</feature>
<dbReference type="Gene3D" id="3.30.160.60">
    <property type="entry name" value="Classic Zinc Finger"/>
    <property type="match status" value="7"/>
</dbReference>
<feature type="compositionally biased region" description="Polar residues" evidence="6">
    <location>
        <begin position="415"/>
        <end position="438"/>
    </location>
</feature>
<dbReference type="STRING" id="48709.A0A1D2MJC6"/>
<dbReference type="PROSITE" id="PS50157">
    <property type="entry name" value="ZINC_FINGER_C2H2_2"/>
    <property type="match status" value="5"/>
</dbReference>
<feature type="region of interest" description="Disordered" evidence="6">
    <location>
        <begin position="1421"/>
        <end position="1476"/>
    </location>
</feature>
<organism evidence="8 9">
    <name type="scientific">Orchesella cincta</name>
    <name type="common">Springtail</name>
    <name type="synonym">Podura cincta</name>
    <dbReference type="NCBI Taxonomy" id="48709"/>
    <lineage>
        <taxon>Eukaryota</taxon>
        <taxon>Metazoa</taxon>
        <taxon>Ecdysozoa</taxon>
        <taxon>Arthropoda</taxon>
        <taxon>Hexapoda</taxon>
        <taxon>Collembola</taxon>
        <taxon>Entomobryomorpha</taxon>
        <taxon>Entomobryoidea</taxon>
        <taxon>Orchesellidae</taxon>
        <taxon>Orchesellinae</taxon>
        <taxon>Orchesella</taxon>
    </lineage>
</organism>
<comment type="caution">
    <text evidence="8">The sequence shown here is derived from an EMBL/GenBank/DDBJ whole genome shotgun (WGS) entry which is preliminary data.</text>
</comment>
<reference evidence="8 9" key="1">
    <citation type="journal article" date="2016" name="Genome Biol. Evol.">
        <title>Gene Family Evolution Reflects Adaptation to Soil Environmental Stressors in the Genome of the Collembolan Orchesella cincta.</title>
        <authorList>
            <person name="Faddeeva-Vakhrusheva A."/>
            <person name="Derks M.F."/>
            <person name="Anvar S.Y."/>
            <person name="Agamennone V."/>
            <person name="Suring W."/>
            <person name="Smit S."/>
            <person name="van Straalen N.M."/>
            <person name="Roelofs D."/>
        </authorList>
    </citation>
    <scope>NUCLEOTIDE SEQUENCE [LARGE SCALE GENOMIC DNA]</scope>
    <source>
        <tissue evidence="8">Mixed pool</tissue>
    </source>
</reference>
<feature type="region of interest" description="Disordered" evidence="6">
    <location>
        <begin position="61"/>
        <end position="96"/>
    </location>
</feature>
<evidence type="ECO:0000256" key="6">
    <source>
        <dbReference type="SAM" id="MobiDB-lite"/>
    </source>
</evidence>
<dbReference type="SUPFAM" id="SSF57667">
    <property type="entry name" value="beta-beta-alpha zinc fingers"/>
    <property type="match status" value="4"/>
</dbReference>
<dbReference type="PANTHER" id="PTHR24379:SF121">
    <property type="entry name" value="C2H2-TYPE DOMAIN-CONTAINING PROTEIN"/>
    <property type="match status" value="1"/>
</dbReference>
<feature type="compositionally biased region" description="Polar residues" evidence="6">
    <location>
        <begin position="161"/>
        <end position="176"/>
    </location>
</feature>
<feature type="region of interest" description="Disordered" evidence="6">
    <location>
        <begin position="935"/>
        <end position="972"/>
    </location>
</feature>
<feature type="region of interest" description="Disordered" evidence="6">
    <location>
        <begin position="155"/>
        <end position="182"/>
    </location>
</feature>
<feature type="domain" description="C2H2-type" evidence="7">
    <location>
        <begin position="1255"/>
        <end position="1282"/>
    </location>
</feature>
<feature type="compositionally biased region" description="Acidic residues" evidence="6">
    <location>
        <begin position="261"/>
        <end position="279"/>
    </location>
</feature>
<feature type="compositionally biased region" description="Polar residues" evidence="6">
    <location>
        <begin position="938"/>
        <end position="957"/>
    </location>
</feature>
<accession>A0A1D2MJC6</accession>
<evidence type="ECO:0000313" key="9">
    <source>
        <dbReference type="Proteomes" id="UP000094527"/>
    </source>
</evidence>
<keyword evidence="4" id="KW-0862">Zinc</keyword>
<feature type="domain" description="C2H2-type" evidence="7">
    <location>
        <begin position="982"/>
        <end position="1009"/>
    </location>
</feature>
<dbReference type="GO" id="GO:0008270">
    <property type="term" value="F:zinc ion binding"/>
    <property type="evidence" value="ECO:0007669"/>
    <property type="project" value="UniProtKB-KW"/>
</dbReference>
<keyword evidence="9" id="KW-1185">Reference proteome</keyword>
<gene>
    <name evidence="8" type="ORF">Ocin01_13654</name>
</gene>
<evidence type="ECO:0000313" key="8">
    <source>
        <dbReference type="EMBL" id="ODM93032.1"/>
    </source>
</evidence>
<feature type="domain" description="C2H2-type" evidence="7">
    <location>
        <begin position="712"/>
        <end position="734"/>
    </location>
</feature>
<evidence type="ECO:0000256" key="5">
    <source>
        <dbReference type="PROSITE-ProRule" id="PRU00042"/>
    </source>
</evidence>
<dbReference type="OrthoDB" id="6417347at2759"/>